<evidence type="ECO:0000313" key="3">
    <source>
        <dbReference type="Proteomes" id="UP000325081"/>
    </source>
</evidence>
<protein>
    <submittedName>
        <fullName evidence="2">Phosphate import ATP-binding protein pstB</fullName>
    </submittedName>
</protein>
<proteinExistence type="predicted"/>
<feature type="region of interest" description="Disordered" evidence="1">
    <location>
        <begin position="93"/>
        <end position="113"/>
    </location>
</feature>
<feature type="region of interest" description="Disordered" evidence="1">
    <location>
        <begin position="1"/>
        <end position="39"/>
    </location>
</feature>
<gene>
    <name evidence="2" type="ORF">STAS_00833</name>
</gene>
<accession>A0A5A7NXT9</accession>
<keyword evidence="2" id="KW-0067">ATP-binding</keyword>
<keyword evidence="3" id="KW-1185">Reference proteome</keyword>
<organism evidence="2 3">
    <name type="scientific">Striga asiatica</name>
    <name type="common">Asiatic witchweed</name>
    <name type="synonym">Buchnera asiatica</name>
    <dbReference type="NCBI Taxonomy" id="4170"/>
    <lineage>
        <taxon>Eukaryota</taxon>
        <taxon>Viridiplantae</taxon>
        <taxon>Streptophyta</taxon>
        <taxon>Embryophyta</taxon>
        <taxon>Tracheophyta</taxon>
        <taxon>Spermatophyta</taxon>
        <taxon>Magnoliopsida</taxon>
        <taxon>eudicotyledons</taxon>
        <taxon>Gunneridae</taxon>
        <taxon>Pentapetalae</taxon>
        <taxon>asterids</taxon>
        <taxon>lamiids</taxon>
        <taxon>Lamiales</taxon>
        <taxon>Orobanchaceae</taxon>
        <taxon>Buchnereae</taxon>
        <taxon>Striga</taxon>
    </lineage>
</organism>
<name>A0A5A7NXT9_STRAF</name>
<dbReference type="AlphaFoldDB" id="A0A5A7NXT9"/>
<sequence length="211" mass="23716">MEKLFPRRTSAADSHRRHFRQRVRPTAQSSQAQWRTSSAADSQQCLSRHHCRRHFRRGLSLAILLTPYVPNRRSEFRHSYYVKRAVNADELAPNGRCRRGSKNQRHFCPTPPHKTQHAVRSIYSRLCHHLLCRTNLRRAHIHTTAAGRGGGDENRVGCARATAFQPPVLPLPAAGAARLVYSGKAALVGVSSVCCSLVAPPTAAMWLKYRP</sequence>
<dbReference type="GO" id="GO:0005524">
    <property type="term" value="F:ATP binding"/>
    <property type="evidence" value="ECO:0007669"/>
    <property type="project" value="UniProtKB-KW"/>
</dbReference>
<comment type="caution">
    <text evidence="2">The sequence shown here is derived from an EMBL/GenBank/DDBJ whole genome shotgun (WGS) entry which is preliminary data.</text>
</comment>
<feature type="compositionally biased region" description="Polar residues" evidence="1">
    <location>
        <begin position="26"/>
        <end position="39"/>
    </location>
</feature>
<keyword evidence="2" id="KW-0547">Nucleotide-binding</keyword>
<reference evidence="3" key="1">
    <citation type="journal article" date="2019" name="Curr. Biol.">
        <title>Genome Sequence of Striga asiatica Provides Insight into the Evolution of Plant Parasitism.</title>
        <authorList>
            <person name="Yoshida S."/>
            <person name="Kim S."/>
            <person name="Wafula E.K."/>
            <person name="Tanskanen J."/>
            <person name="Kim Y.M."/>
            <person name="Honaas L."/>
            <person name="Yang Z."/>
            <person name="Spallek T."/>
            <person name="Conn C.E."/>
            <person name="Ichihashi Y."/>
            <person name="Cheong K."/>
            <person name="Cui S."/>
            <person name="Der J.P."/>
            <person name="Gundlach H."/>
            <person name="Jiao Y."/>
            <person name="Hori C."/>
            <person name="Ishida J.K."/>
            <person name="Kasahara H."/>
            <person name="Kiba T."/>
            <person name="Kim M.S."/>
            <person name="Koo N."/>
            <person name="Laohavisit A."/>
            <person name="Lee Y.H."/>
            <person name="Lumba S."/>
            <person name="McCourt P."/>
            <person name="Mortimer J.C."/>
            <person name="Mutuku J.M."/>
            <person name="Nomura T."/>
            <person name="Sasaki-Sekimoto Y."/>
            <person name="Seto Y."/>
            <person name="Wang Y."/>
            <person name="Wakatake T."/>
            <person name="Sakakibara H."/>
            <person name="Demura T."/>
            <person name="Yamaguchi S."/>
            <person name="Yoneyama K."/>
            <person name="Manabe R.I."/>
            <person name="Nelson D.C."/>
            <person name="Schulman A.H."/>
            <person name="Timko M.P."/>
            <person name="dePamphilis C.W."/>
            <person name="Choi D."/>
            <person name="Shirasu K."/>
        </authorList>
    </citation>
    <scope>NUCLEOTIDE SEQUENCE [LARGE SCALE GENOMIC DNA]</scope>
    <source>
        <strain evidence="3">cv. UVA1</strain>
    </source>
</reference>
<feature type="compositionally biased region" description="Basic residues" evidence="1">
    <location>
        <begin position="96"/>
        <end position="105"/>
    </location>
</feature>
<dbReference type="EMBL" id="BKCP01000002">
    <property type="protein sequence ID" value="GER25262.1"/>
    <property type="molecule type" value="Genomic_DNA"/>
</dbReference>
<evidence type="ECO:0000256" key="1">
    <source>
        <dbReference type="SAM" id="MobiDB-lite"/>
    </source>
</evidence>
<evidence type="ECO:0000313" key="2">
    <source>
        <dbReference type="EMBL" id="GER25262.1"/>
    </source>
</evidence>
<dbReference type="Proteomes" id="UP000325081">
    <property type="component" value="Unassembled WGS sequence"/>
</dbReference>